<gene>
    <name evidence="4" type="ORF">A4R43_00305</name>
</gene>
<proteinExistence type="predicted"/>
<dbReference type="OrthoDB" id="9778912at2"/>
<evidence type="ECO:0000313" key="4">
    <source>
        <dbReference type="EMBL" id="AXB41147.1"/>
    </source>
</evidence>
<organism evidence="4 5">
    <name type="scientific">Amycolatopsis albispora</name>
    <dbReference type="NCBI Taxonomy" id="1804986"/>
    <lineage>
        <taxon>Bacteria</taxon>
        <taxon>Bacillati</taxon>
        <taxon>Actinomycetota</taxon>
        <taxon>Actinomycetes</taxon>
        <taxon>Pseudonocardiales</taxon>
        <taxon>Pseudonocardiaceae</taxon>
        <taxon>Amycolatopsis</taxon>
    </lineage>
</organism>
<evidence type="ECO:0000256" key="1">
    <source>
        <dbReference type="ARBA" id="ARBA00022630"/>
    </source>
</evidence>
<dbReference type="KEGG" id="aab:A4R43_00305"/>
<dbReference type="RefSeq" id="WP_113690436.1">
    <property type="nucleotide sequence ID" value="NZ_CP015163.1"/>
</dbReference>
<keyword evidence="2" id="KW-0288">FMN</keyword>
<dbReference type="Proteomes" id="UP000250434">
    <property type="component" value="Chromosome"/>
</dbReference>
<dbReference type="Gene3D" id="3.20.20.70">
    <property type="entry name" value="Aldolase class I"/>
    <property type="match status" value="1"/>
</dbReference>
<dbReference type="InterPro" id="IPR013785">
    <property type="entry name" value="Aldolase_TIM"/>
</dbReference>
<dbReference type="PANTHER" id="PTHR32332">
    <property type="entry name" value="2-NITROPROPANE DIOXYGENASE"/>
    <property type="match status" value="1"/>
</dbReference>
<dbReference type="PANTHER" id="PTHR32332:SF20">
    <property type="entry name" value="2-NITROPROPANE DIOXYGENASE-LIKE PROTEIN"/>
    <property type="match status" value="1"/>
</dbReference>
<name>A0A344KZC3_9PSEU</name>
<keyword evidence="1" id="KW-0285">Flavoprotein</keyword>
<dbReference type="SUPFAM" id="SSF51412">
    <property type="entry name" value="Inosine monophosphate dehydrogenase (IMPDH)"/>
    <property type="match status" value="1"/>
</dbReference>
<dbReference type="CDD" id="cd04730">
    <property type="entry name" value="NPD_like"/>
    <property type="match status" value="1"/>
</dbReference>
<sequence length="322" mass="32686">MTRIVTPVTELLGIDLPIVQAGMSWASSCSALPLAVSNAGGLGVVAAGPMRLPDLARTLDEVAAGTDRPWAVNLPLYRPDADAVIDLLLARRPPVLIASQGGPRRYLEAFHAVGTRCLHVVAGTAHARKAADAGVDALVVVGAEAGGHPPPAMVATQVLVRAVVRAVPEVPVIASGGVADGAGLAAMLALGAGAAQFGTRFLASSEASVHDSYKAAVVGAGVDGTRTVGHGLGVIRAVANEFTARMLDLEASGAEEALRRKVFQASSLKDAALHGDVAEGKVEAGQSAGLIDTVLPAADIVAHIVREYRSARSSLPPAVESN</sequence>
<evidence type="ECO:0000256" key="3">
    <source>
        <dbReference type="ARBA" id="ARBA00023002"/>
    </source>
</evidence>
<dbReference type="AlphaFoldDB" id="A0A344KZC3"/>
<evidence type="ECO:0000313" key="5">
    <source>
        <dbReference type="Proteomes" id="UP000250434"/>
    </source>
</evidence>
<keyword evidence="4" id="KW-0223">Dioxygenase</keyword>
<reference evidence="4 5" key="1">
    <citation type="submission" date="2016-04" db="EMBL/GenBank/DDBJ databases">
        <title>Complete genome sequence and analysis of deep-sea sediment isolate, Amycolatopsis sp. WP1.</title>
        <authorList>
            <person name="Wang H."/>
            <person name="Chen S."/>
            <person name="Wu Q."/>
        </authorList>
    </citation>
    <scope>NUCLEOTIDE SEQUENCE [LARGE SCALE GENOMIC DNA]</scope>
    <source>
        <strain evidence="4 5">WP1</strain>
    </source>
</reference>
<keyword evidence="3" id="KW-0560">Oxidoreductase</keyword>
<dbReference type="GO" id="GO:0051213">
    <property type="term" value="F:dioxygenase activity"/>
    <property type="evidence" value="ECO:0007669"/>
    <property type="project" value="UniProtKB-KW"/>
</dbReference>
<dbReference type="Pfam" id="PF03060">
    <property type="entry name" value="NMO"/>
    <property type="match status" value="2"/>
</dbReference>
<accession>A0A344KZC3</accession>
<dbReference type="EMBL" id="CP015163">
    <property type="protein sequence ID" value="AXB41147.1"/>
    <property type="molecule type" value="Genomic_DNA"/>
</dbReference>
<dbReference type="GO" id="GO:0018580">
    <property type="term" value="F:nitronate monooxygenase activity"/>
    <property type="evidence" value="ECO:0007669"/>
    <property type="project" value="InterPro"/>
</dbReference>
<keyword evidence="5" id="KW-1185">Reference proteome</keyword>
<dbReference type="InterPro" id="IPR004136">
    <property type="entry name" value="NMO"/>
</dbReference>
<evidence type="ECO:0000256" key="2">
    <source>
        <dbReference type="ARBA" id="ARBA00022643"/>
    </source>
</evidence>
<dbReference type="PROSITE" id="PS51257">
    <property type="entry name" value="PROKAR_LIPOPROTEIN"/>
    <property type="match status" value="1"/>
</dbReference>
<protein>
    <submittedName>
        <fullName evidence="4">2-nitropropane dioxygenase</fullName>
    </submittedName>
</protein>